<name>A0A0J9XE07_GEOCN</name>
<feature type="compositionally biased region" description="Low complexity" evidence="1">
    <location>
        <begin position="193"/>
        <end position="220"/>
    </location>
</feature>
<feature type="compositionally biased region" description="Polar residues" evidence="1">
    <location>
        <begin position="14"/>
        <end position="24"/>
    </location>
</feature>
<dbReference type="EMBL" id="CCBN010000011">
    <property type="protein sequence ID" value="CDO55599.1"/>
    <property type="molecule type" value="Genomic_DNA"/>
</dbReference>
<evidence type="ECO:0008006" key="4">
    <source>
        <dbReference type="Google" id="ProtNLM"/>
    </source>
</evidence>
<evidence type="ECO:0000313" key="2">
    <source>
        <dbReference type="EMBL" id="CDO55599.1"/>
    </source>
</evidence>
<protein>
    <recommendedName>
        <fullName evidence="4">Myb/SANT-like domain-containing protein</fullName>
    </recommendedName>
</protein>
<dbReference type="Proteomes" id="UP000242525">
    <property type="component" value="Unassembled WGS sequence"/>
</dbReference>
<accession>A0A0J9XE07</accession>
<proteinExistence type="predicted"/>
<gene>
    <name evidence="2" type="ORF">BN980_GECA11s03612g</name>
</gene>
<sequence>MAVTKISVSKKKTLNSTPTRSKSAFTPIDATKKSPVAAASAASKDDFKKTGKRVRTVTKWSKEEVQFVLESIVKYHDKRQNRYKISLFTTIASIFEPKFNITVEGDQMATIFKSVKKSYNHFLKLTTNPQFVYGTEKALINLPLEIYNSSVKQELRLLSHIAVNQNGDRVDITFPYFSIMQEILKANDFTTNTSNINNDNDNNSINSSSEDNNSNNNNNTGLVVVQETPGPQHHHIHQIGVVTNVESSQNDTTAFASLSGPVQSFGDEEMTGMQPGLNHQHHHHHHHNRNHQLGLPAISYKDPFTDHVNTFPHKSLHPQQHQHSPRRPSQREHLQEQQLELPLLSVNEENNEFRRKVLQLIDLWNIERKTHTDTIATLQDKIDLTNKAVLAIDYKLDKVLEYLKRTTQ</sequence>
<feature type="region of interest" description="Disordered" evidence="1">
    <location>
        <begin position="308"/>
        <end position="336"/>
    </location>
</feature>
<comment type="caution">
    <text evidence="2">The sequence shown here is derived from an EMBL/GenBank/DDBJ whole genome shotgun (WGS) entry which is preliminary data.</text>
</comment>
<organism evidence="2 3">
    <name type="scientific">Geotrichum candidum</name>
    <name type="common">Oospora lactis</name>
    <name type="synonym">Dipodascus geotrichum</name>
    <dbReference type="NCBI Taxonomy" id="1173061"/>
    <lineage>
        <taxon>Eukaryota</taxon>
        <taxon>Fungi</taxon>
        <taxon>Dikarya</taxon>
        <taxon>Ascomycota</taxon>
        <taxon>Saccharomycotina</taxon>
        <taxon>Dipodascomycetes</taxon>
        <taxon>Dipodascales</taxon>
        <taxon>Dipodascaceae</taxon>
        <taxon>Geotrichum</taxon>
    </lineage>
</organism>
<feature type="region of interest" description="Disordered" evidence="1">
    <location>
        <begin position="193"/>
        <end position="221"/>
    </location>
</feature>
<reference evidence="2" key="1">
    <citation type="submission" date="2014-03" db="EMBL/GenBank/DDBJ databases">
        <authorList>
            <person name="Casaregola S."/>
        </authorList>
    </citation>
    <scope>NUCLEOTIDE SEQUENCE [LARGE SCALE GENOMIC DNA]</scope>
    <source>
        <strain evidence="2">CLIB 918</strain>
    </source>
</reference>
<evidence type="ECO:0000256" key="1">
    <source>
        <dbReference type="SAM" id="MobiDB-lite"/>
    </source>
</evidence>
<dbReference type="AlphaFoldDB" id="A0A0J9XE07"/>
<feature type="region of interest" description="Disordered" evidence="1">
    <location>
        <begin position="1"/>
        <end position="38"/>
    </location>
</feature>
<feature type="compositionally biased region" description="Basic residues" evidence="1">
    <location>
        <begin position="279"/>
        <end position="290"/>
    </location>
</feature>
<evidence type="ECO:0000313" key="3">
    <source>
        <dbReference type="Proteomes" id="UP000242525"/>
    </source>
</evidence>
<feature type="region of interest" description="Disordered" evidence="1">
    <location>
        <begin position="256"/>
        <end position="290"/>
    </location>
</feature>
<keyword evidence="3" id="KW-1185">Reference proteome</keyword>